<reference evidence="2 3" key="1">
    <citation type="submission" date="2014-08" db="EMBL/GenBank/DDBJ databases">
        <title>Complete genome of a marine bacteria Jeotgalibacillus malaysiensis.</title>
        <authorList>
            <person name="Yaakop A.S."/>
            <person name="Chan K.-G."/>
            <person name="Goh K.M."/>
        </authorList>
    </citation>
    <scope>NUCLEOTIDE SEQUENCE [LARGE SCALE GENOMIC DNA]</scope>
    <source>
        <strain evidence="2 3">D5</strain>
        <plasmid evidence="3">Plasmid</plasmid>
    </source>
</reference>
<dbReference type="OrthoDB" id="2596050at2"/>
<accession>A0A0B5AWY3</accession>
<dbReference type="HOGENOM" id="CLU_329746_0_0_9"/>
<evidence type="ECO:0000313" key="3">
    <source>
        <dbReference type="Proteomes" id="UP000031449"/>
    </source>
</evidence>
<sequence length="797" mass="90332">MMIERVVADGIELQGAGNRDFYGSNYWKTSNLREWANSEAETVMYTNLPPSSTYVNPSYDKEKGFLSSFLPEEKMGIAVTEHRVYLSSDDAKHVGHGGANQIDSNEYRGESVRFNLPSVDYYHDRFYQRVNDKVFLLNSYQLQQFVEKRDFPLIKHLTPEAKSKHNRTDTAMSWWMNAPSSNIGNDLNQYVSVNKNDMIATSQPKNALGFVPAINLKPLTSVNGKRAMDLTIGEIVTYGSYMGRKIEWRVINKSSDGYPLLLSEKVLDIKAYDGSGDKFSLSESNHIHFQDHDVPMKSTDVYAPFSNQIDTKEPIVKVLNDDQLFSRSNSSFTLDIEAKDAESGLNYVELPNGTRVNSERFSYTVSQNQEYVFKAKDNAGNLKVFTVPVSNINPDSTVLISSSSTGWTNKDVVVSISASNQVGFKNKTYQFNSRDYTPYVYPNFTSYTGKRIRMTGSYELIDAKAELGTITTGTGFYYRSSIKRGDDYFLNNRWLQPVRSTLAELNQNGKTTIDTTFTIPGDYFENLQAWSQIAVNSNIRDYTVRFEDLSYELLDNDDFGIEKIILPDGKEIYQESYQDILTKDGDYLYQVLDNRGKVTQKTINVKIDKTPPSLSHTLRHGGWIGNEEWIEIKGLDSLSGVKEILLPNGQVHKGTEFSYRVTQNGTYTFSVLDNAGNRFSKQVVISNFDEVNPSIQAILSETGWTNEPYRLTVKAQDNESGVSHIELPDSRVIHQSDAEYTVSENGDYTFRAFDKIGNMSDYTVKVTNFDKKVPIITMEHNGNHEDSTFVTIKVKDN</sequence>
<keyword evidence="2" id="KW-0614">Plasmid</keyword>
<dbReference type="Proteomes" id="UP000031449">
    <property type="component" value="Plasmid unnamed"/>
</dbReference>
<feature type="domain" description="DUF6273" evidence="1">
    <location>
        <begin position="14"/>
        <end position="217"/>
    </location>
</feature>
<evidence type="ECO:0000313" key="2">
    <source>
        <dbReference type="EMBL" id="AJD93088.1"/>
    </source>
</evidence>
<name>A0A0B5AWY3_9BACL</name>
<protein>
    <recommendedName>
        <fullName evidence="1">DUF6273 domain-containing protein</fullName>
    </recommendedName>
</protein>
<dbReference type="KEGG" id="jeo:JMA_37700"/>
<geneLocation type="plasmid" evidence="3"/>
<dbReference type="Pfam" id="PF19789">
    <property type="entry name" value="DUF6273"/>
    <property type="match status" value="1"/>
</dbReference>
<dbReference type="AlphaFoldDB" id="A0A0B5AWY3"/>
<proteinExistence type="predicted"/>
<organism evidence="2 3">
    <name type="scientific">Jeotgalibacillus malaysiensis</name>
    <dbReference type="NCBI Taxonomy" id="1508404"/>
    <lineage>
        <taxon>Bacteria</taxon>
        <taxon>Bacillati</taxon>
        <taxon>Bacillota</taxon>
        <taxon>Bacilli</taxon>
        <taxon>Bacillales</taxon>
        <taxon>Caryophanaceae</taxon>
        <taxon>Jeotgalibacillus</taxon>
    </lineage>
</organism>
<evidence type="ECO:0000259" key="1">
    <source>
        <dbReference type="Pfam" id="PF19789"/>
    </source>
</evidence>
<dbReference type="InterPro" id="IPR046240">
    <property type="entry name" value="DUF6273"/>
</dbReference>
<dbReference type="BioCyc" id="JESP1508404:G14D9-13054-MONOMER"/>
<keyword evidence="3" id="KW-1185">Reference proteome</keyword>
<gene>
    <name evidence="2" type="ORF">JMA_37700</name>
</gene>
<dbReference type="EMBL" id="CP009417">
    <property type="protein sequence ID" value="AJD93088.1"/>
    <property type="molecule type" value="Genomic_DNA"/>
</dbReference>